<feature type="domain" description="IPT/TIG" evidence="3">
    <location>
        <begin position="216"/>
        <end position="299"/>
    </location>
</feature>
<dbReference type="RefSeq" id="WP_202012819.1">
    <property type="nucleotide sequence ID" value="NZ_JAERRB010000007.1"/>
</dbReference>
<comment type="caution">
    <text evidence="4">The sequence shown here is derived from an EMBL/GenBank/DDBJ whole genome shotgun (WGS) entry which is preliminary data.</text>
</comment>
<dbReference type="SMART" id="SM00429">
    <property type="entry name" value="IPT"/>
    <property type="match status" value="3"/>
</dbReference>
<feature type="domain" description="IPT/TIG" evidence="3">
    <location>
        <begin position="132"/>
        <end position="215"/>
    </location>
</feature>
<dbReference type="InterPro" id="IPR052387">
    <property type="entry name" value="Fibrocystin"/>
</dbReference>
<feature type="chain" id="PRO_5047131926" evidence="2">
    <location>
        <begin position="19"/>
        <end position="646"/>
    </location>
</feature>
<evidence type="ECO:0000313" key="4">
    <source>
        <dbReference type="EMBL" id="MBL0743474.1"/>
    </source>
</evidence>
<dbReference type="CDD" id="cd00603">
    <property type="entry name" value="IPT_PCSR"/>
    <property type="match status" value="3"/>
</dbReference>
<dbReference type="Gene3D" id="2.120.10.80">
    <property type="entry name" value="Kelch-type beta propeller"/>
    <property type="match status" value="1"/>
</dbReference>
<feature type="domain" description="IPT/TIG" evidence="3">
    <location>
        <begin position="300"/>
        <end position="385"/>
    </location>
</feature>
<evidence type="ECO:0000259" key="3">
    <source>
        <dbReference type="SMART" id="SM00429"/>
    </source>
</evidence>
<dbReference type="EMBL" id="JAERRB010000007">
    <property type="protein sequence ID" value="MBL0743474.1"/>
    <property type="molecule type" value="Genomic_DNA"/>
</dbReference>
<proteinExistence type="predicted"/>
<evidence type="ECO:0000313" key="5">
    <source>
        <dbReference type="Proteomes" id="UP000613030"/>
    </source>
</evidence>
<dbReference type="InterPro" id="IPR015915">
    <property type="entry name" value="Kelch-typ_b-propeller"/>
</dbReference>
<dbReference type="Pfam" id="PF01833">
    <property type="entry name" value="TIG"/>
    <property type="match status" value="3"/>
</dbReference>
<organism evidence="4 5">
    <name type="scientific">Chryseolinea lacunae</name>
    <dbReference type="NCBI Taxonomy" id="2801331"/>
    <lineage>
        <taxon>Bacteria</taxon>
        <taxon>Pseudomonadati</taxon>
        <taxon>Bacteroidota</taxon>
        <taxon>Cytophagia</taxon>
        <taxon>Cytophagales</taxon>
        <taxon>Fulvivirgaceae</taxon>
        <taxon>Chryseolinea</taxon>
    </lineage>
</organism>
<keyword evidence="1 2" id="KW-0732">Signal</keyword>
<dbReference type="InterPro" id="IPR014756">
    <property type="entry name" value="Ig_E-set"/>
</dbReference>
<sequence length="646" mass="70262">MKTLFKISVILLVSLAFVKCDKNDFPTPPYPTVQTLEVTGISENGVTFEGAVRSMNDEPIIDHGFVWGLYQYAIEGQFKTSLGPRDGAGAFTLDVSSGLYADTLYYVKAYLKTKTYTVYGEEQPFTSRGSHVPVIESFLPLEGTGGDTVVIKGNYFSTDAKAVKVKFGTFEAPVLSSSLTEVKCRVPADIPLDEVAIVVTVTRQSVQAPTLFKLETPVVETFSPQTGTFGDVVTLQGKHFDVVKEKNIVKFNDVIATVIDATPTVIKVGVPAGLRTRESRISISVGLQSSLAQGNFTLNAPIIQSLSSTSDYTGKTLSIAGSNFNPERAANVVLLGGLEVTVQNASKTLLVVDIPAKEIYDARSFKVEVRVAEQNAFSAQTFTLKDAWLRRANVPIGDTFGPYSMVNFTLAGKGYIGMGDPNATKAFWRYTPQTNTWTQVTNYPGTTKTGATAFTVGDKAYVGLGSAKEFYSYEPLANQWTKLGDFPGSRASTPIGFSGINKGYVALGNATSNFWEYDPAVDKWTLKATLPASGYFAGFTINNTPYAYRLGTTSFLQYDVANDAWISKAGETTSADYSSGYAFKGKGYLRTQKQVFQYDPSSDGWQTIDDATHGVGGGYFAFEIDGRLYLGSTMGREMWEYDPAYD</sequence>
<dbReference type="InterPro" id="IPR002909">
    <property type="entry name" value="IPT_dom"/>
</dbReference>
<dbReference type="SUPFAM" id="SSF117281">
    <property type="entry name" value="Kelch motif"/>
    <property type="match status" value="1"/>
</dbReference>
<dbReference type="InterPro" id="IPR013783">
    <property type="entry name" value="Ig-like_fold"/>
</dbReference>
<keyword evidence="5" id="KW-1185">Reference proteome</keyword>
<name>A0ABS1KVH8_9BACT</name>
<gene>
    <name evidence="4" type="ORF">JI741_19735</name>
</gene>
<dbReference type="Gene3D" id="2.60.40.10">
    <property type="entry name" value="Immunoglobulins"/>
    <property type="match status" value="3"/>
</dbReference>
<reference evidence="4 5" key="1">
    <citation type="submission" date="2021-01" db="EMBL/GenBank/DDBJ databases">
        <title>Chryseolinea sp. Jin1 Genome sequencing and assembly.</title>
        <authorList>
            <person name="Kim I."/>
        </authorList>
    </citation>
    <scope>NUCLEOTIDE SEQUENCE [LARGE SCALE GENOMIC DNA]</scope>
    <source>
        <strain evidence="4 5">Jin1</strain>
    </source>
</reference>
<dbReference type="PANTHER" id="PTHR46769:SF2">
    <property type="entry name" value="FIBROCYSTIN-L ISOFORM 2 PRECURSOR-RELATED"/>
    <property type="match status" value="1"/>
</dbReference>
<dbReference type="PANTHER" id="PTHR46769">
    <property type="entry name" value="POLYCYSTIC KIDNEY AND HEPATIC DISEASE 1 (AUTOSOMAL RECESSIVE)-LIKE 1"/>
    <property type="match status" value="1"/>
</dbReference>
<evidence type="ECO:0000256" key="2">
    <source>
        <dbReference type="SAM" id="SignalP"/>
    </source>
</evidence>
<dbReference type="SUPFAM" id="SSF81296">
    <property type="entry name" value="E set domains"/>
    <property type="match status" value="3"/>
</dbReference>
<feature type="signal peptide" evidence="2">
    <location>
        <begin position="1"/>
        <end position="18"/>
    </location>
</feature>
<dbReference type="Proteomes" id="UP000613030">
    <property type="component" value="Unassembled WGS sequence"/>
</dbReference>
<evidence type="ECO:0000256" key="1">
    <source>
        <dbReference type="ARBA" id="ARBA00022729"/>
    </source>
</evidence>
<protein>
    <submittedName>
        <fullName evidence="4">IPT/TIG domain-containing protein</fullName>
    </submittedName>
</protein>
<accession>A0ABS1KVH8</accession>